<keyword evidence="6 9" id="KW-0238">DNA-binding</keyword>
<dbReference type="PANTHER" id="PTHR10484">
    <property type="entry name" value="HISTONE H4"/>
    <property type="match status" value="1"/>
</dbReference>
<organism evidence="10 11">
    <name type="scientific">Phytophthora megakarya</name>
    <dbReference type="NCBI Taxonomy" id="4795"/>
    <lineage>
        <taxon>Eukaryota</taxon>
        <taxon>Sar</taxon>
        <taxon>Stramenopiles</taxon>
        <taxon>Oomycota</taxon>
        <taxon>Peronosporomycetes</taxon>
        <taxon>Peronosporales</taxon>
        <taxon>Peronosporaceae</taxon>
        <taxon>Phytophthora</taxon>
    </lineage>
</organism>
<comment type="caution">
    <text evidence="10">The sequence shown here is derived from an EMBL/GenBank/DDBJ whole genome shotgun (WGS) entry which is preliminary data.</text>
</comment>
<dbReference type="SMART" id="SM00417">
    <property type="entry name" value="H4"/>
    <property type="match status" value="1"/>
</dbReference>
<dbReference type="InterPro" id="IPR001951">
    <property type="entry name" value="Histone_H4"/>
</dbReference>
<comment type="subcellular location">
    <subcellularLocation>
        <location evidence="2">Chromosome</location>
    </subcellularLocation>
    <subcellularLocation>
        <location evidence="1">Nucleus</location>
    </subcellularLocation>
</comment>
<dbReference type="PRINTS" id="PR00623">
    <property type="entry name" value="HISTONEH4"/>
</dbReference>
<sequence>MWGQEDIFYLSDAVSGVSKAPIRRQAMRAGVMQMAGLLYGEIRVVVEVFVPNLVRDAIVYSEHANRKTITAMDVIFALKYQGRSFYGFERCTL</sequence>
<dbReference type="GO" id="GO:0046982">
    <property type="term" value="F:protein heterodimerization activity"/>
    <property type="evidence" value="ECO:0007669"/>
    <property type="project" value="InterPro"/>
</dbReference>
<dbReference type="GO" id="GO:0005634">
    <property type="term" value="C:nucleus"/>
    <property type="evidence" value="ECO:0007669"/>
    <property type="project" value="UniProtKB-SubCell"/>
</dbReference>
<proteinExistence type="inferred from homology"/>
<keyword evidence="8 9" id="KW-0544">Nucleosome core</keyword>
<name>A0A225WJA1_9STRA</name>
<dbReference type="OrthoDB" id="125037at2759"/>
<evidence type="ECO:0000256" key="5">
    <source>
        <dbReference type="ARBA" id="ARBA00022454"/>
    </source>
</evidence>
<keyword evidence="11" id="KW-1185">Reference proteome</keyword>
<keyword evidence="5 9" id="KW-0158">Chromosome</keyword>
<evidence type="ECO:0000256" key="8">
    <source>
        <dbReference type="ARBA" id="ARBA00023269"/>
    </source>
</evidence>
<gene>
    <name evidence="10" type="ORF">PHMEG_0008753</name>
</gene>
<dbReference type="CDD" id="cd22912">
    <property type="entry name" value="HFD_H4"/>
    <property type="match status" value="1"/>
</dbReference>
<evidence type="ECO:0000256" key="9">
    <source>
        <dbReference type="RuleBase" id="RU000528"/>
    </source>
</evidence>
<dbReference type="STRING" id="4795.A0A225WJA1"/>
<dbReference type="GO" id="GO:0000786">
    <property type="term" value="C:nucleosome"/>
    <property type="evidence" value="ECO:0007669"/>
    <property type="project" value="UniProtKB-KW"/>
</dbReference>
<evidence type="ECO:0000256" key="4">
    <source>
        <dbReference type="ARBA" id="ARBA00011538"/>
    </source>
</evidence>
<comment type="similarity">
    <text evidence="3 9">Belongs to the histone H4 family.</text>
</comment>
<keyword evidence="7 9" id="KW-0539">Nucleus</keyword>
<dbReference type="Proteomes" id="UP000198211">
    <property type="component" value="Unassembled WGS sequence"/>
</dbReference>
<dbReference type="Gene3D" id="1.10.20.10">
    <property type="entry name" value="Histone, subunit A"/>
    <property type="match status" value="1"/>
</dbReference>
<accession>A0A225WJA1</accession>
<evidence type="ECO:0000313" key="11">
    <source>
        <dbReference type="Proteomes" id="UP000198211"/>
    </source>
</evidence>
<dbReference type="SUPFAM" id="SSF47113">
    <property type="entry name" value="Histone-fold"/>
    <property type="match status" value="1"/>
</dbReference>
<evidence type="ECO:0000256" key="7">
    <source>
        <dbReference type="ARBA" id="ARBA00023242"/>
    </source>
</evidence>
<evidence type="ECO:0000256" key="6">
    <source>
        <dbReference type="ARBA" id="ARBA00023125"/>
    </source>
</evidence>
<evidence type="ECO:0000313" key="10">
    <source>
        <dbReference type="EMBL" id="OWZ17328.1"/>
    </source>
</evidence>
<dbReference type="AlphaFoldDB" id="A0A225WJA1"/>
<comment type="subunit">
    <text evidence="4 9">The nucleosome is a histone octamer containing two molecules each of H2A, H2B, H3 and H4 assembled in one H3-H4 heterotetramer and two H2A-H2B heterodimers. The octamer wraps approximately 147 bp of DNA.</text>
</comment>
<evidence type="ECO:0000256" key="3">
    <source>
        <dbReference type="ARBA" id="ARBA00006564"/>
    </source>
</evidence>
<dbReference type="EMBL" id="NBNE01000773">
    <property type="protein sequence ID" value="OWZ17328.1"/>
    <property type="molecule type" value="Genomic_DNA"/>
</dbReference>
<dbReference type="InterPro" id="IPR009072">
    <property type="entry name" value="Histone-fold"/>
</dbReference>
<evidence type="ECO:0000256" key="2">
    <source>
        <dbReference type="ARBA" id="ARBA00004286"/>
    </source>
</evidence>
<dbReference type="GO" id="GO:0003677">
    <property type="term" value="F:DNA binding"/>
    <property type="evidence" value="ECO:0007669"/>
    <property type="project" value="UniProtKB-KW"/>
</dbReference>
<evidence type="ECO:0000256" key="1">
    <source>
        <dbReference type="ARBA" id="ARBA00004123"/>
    </source>
</evidence>
<reference evidence="11" key="1">
    <citation type="submission" date="2017-03" db="EMBL/GenBank/DDBJ databases">
        <title>Phytopthora megakarya and P. palmivora, two closely related causual agents of cacao black pod achieved similar genome size and gene model numbers by different mechanisms.</title>
        <authorList>
            <person name="Ali S."/>
            <person name="Shao J."/>
            <person name="Larry D.J."/>
            <person name="Kronmiller B."/>
            <person name="Shen D."/>
            <person name="Strem M.D."/>
            <person name="Melnick R.L."/>
            <person name="Guiltinan M.J."/>
            <person name="Tyler B.M."/>
            <person name="Meinhardt L.W."/>
            <person name="Bailey B.A."/>
        </authorList>
    </citation>
    <scope>NUCLEOTIDE SEQUENCE [LARGE SCALE GENOMIC DNA]</scope>
    <source>
        <strain evidence="11">zdho120</strain>
    </source>
</reference>
<protein>
    <recommendedName>
        <fullName evidence="9">Histone H4</fullName>
    </recommendedName>
</protein>
<dbReference type="GO" id="GO:0030527">
    <property type="term" value="F:structural constituent of chromatin"/>
    <property type="evidence" value="ECO:0007669"/>
    <property type="project" value="InterPro"/>
</dbReference>
<comment type="function">
    <text evidence="9">Core component of nucleosome. Nucleosomes wrap and compact DNA into chromatin, limiting DNA accessibility to the cellular machineries which require DNA as a template. Histones thereby play a central role in transcription regulation, DNA repair, DNA replication and chromosomal stability. DNA accessibility is regulated via a complex set of post-translational modifications of histones, also called histone code, and nucleosome remodeling.</text>
</comment>